<keyword evidence="3" id="KW-1185">Reference proteome</keyword>
<evidence type="ECO:0000313" key="2">
    <source>
        <dbReference type="EMBL" id="KAF7802137.1"/>
    </source>
</evidence>
<feature type="region of interest" description="Disordered" evidence="1">
    <location>
        <begin position="27"/>
        <end position="51"/>
    </location>
</feature>
<protein>
    <submittedName>
        <fullName evidence="2">Uncharacterized protein</fullName>
    </submittedName>
</protein>
<dbReference type="Proteomes" id="UP000634136">
    <property type="component" value="Unassembled WGS sequence"/>
</dbReference>
<gene>
    <name evidence="2" type="ORF">G2W53_041248</name>
</gene>
<evidence type="ECO:0000256" key="1">
    <source>
        <dbReference type="SAM" id="MobiDB-lite"/>
    </source>
</evidence>
<evidence type="ECO:0000313" key="3">
    <source>
        <dbReference type="Proteomes" id="UP000634136"/>
    </source>
</evidence>
<comment type="caution">
    <text evidence="2">The sequence shown here is derived from an EMBL/GenBank/DDBJ whole genome shotgun (WGS) entry which is preliminary data.</text>
</comment>
<organism evidence="2 3">
    <name type="scientific">Senna tora</name>
    <dbReference type="NCBI Taxonomy" id="362788"/>
    <lineage>
        <taxon>Eukaryota</taxon>
        <taxon>Viridiplantae</taxon>
        <taxon>Streptophyta</taxon>
        <taxon>Embryophyta</taxon>
        <taxon>Tracheophyta</taxon>
        <taxon>Spermatophyta</taxon>
        <taxon>Magnoliopsida</taxon>
        <taxon>eudicotyledons</taxon>
        <taxon>Gunneridae</taxon>
        <taxon>Pentapetalae</taxon>
        <taxon>rosids</taxon>
        <taxon>fabids</taxon>
        <taxon>Fabales</taxon>
        <taxon>Fabaceae</taxon>
        <taxon>Caesalpinioideae</taxon>
        <taxon>Cassia clade</taxon>
        <taxon>Senna</taxon>
    </lineage>
</organism>
<reference evidence="2" key="1">
    <citation type="submission" date="2020-09" db="EMBL/GenBank/DDBJ databases">
        <title>Genome-Enabled Discovery of Anthraquinone Biosynthesis in Senna tora.</title>
        <authorList>
            <person name="Kang S.-H."/>
            <person name="Pandey R.P."/>
            <person name="Lee C.-M."/>
            <person name="Sim J.-S."/>
            <person name="Jeong J.-T."/>
            <person name="Choi B.-S."/>
            <person name="Jung M."/>
            <person name="Ginzburg D."/>
            <person name="Zhao K."/>
            <person name="Won S.Y."/>
            <person name="Oh T.-J."/>
            <person name="Yu Y."/>
            <person name="Kim N.-H."/>
            <person name="Lee O.R."/>
            <person name="Lee T.-H."/>
            <person name="Bashyal P."/>
            <person name="Kim T.-S."/>
            <person name="Lee W.-H."/>
            <person name="Kawkins C."/>
            <person name="Kim C.-K."/>
            <person name="Kim J.S."/>
            <person name="Ahn B.O."/>
            <person name="Rhee S.Y."/>
            <person name="Sohng J.K."/>
        </authorList>
    </citation>
    <scope>NUCLEOTIDE SEQUENCE</scope>
    <source>
        <tissue evidence="2">Leaf</tissue>
    </source>
</reference>
<sequence>MATCHSKSHRIYDFYDIREEITRVLRNRPTDEPNNRVKGTPKYFKENFNSP</sequence>
<proteinExistence type="predicted"/>
<name>A0A834SF45_9FABA</name>
<dbReference type="AlphaFoldDB" id="A0A834SF45"/>
<accession>A0A834SF45</accession>
<dbReference type="EMBL" id="JAAIUW010000013">
    <property type="protein sequence ID" value="KAF7802137.1"/>
    <property type="molecule type" value="Genomic_DNA"/>
</dbReference>